<dbReference type="AlphaFoldDB" id="A0AAD1XHK5"/>
<organism evidence="3 4">
    <name type="scientific">Euplotes crassus</name>
    <dbReference type="NCBI Taxonomy" id="5936"/>
    <lineage>
        <taxon>Eukaryota</taxon>
        <taxon>Sar</taxon>
        <taxon>Alveolata</taxon>
        <taxon>Ciliophora</taxon>
        <taxon>Intramacronucleata</taxon>
        <taxon>Spirotrichea</taxon>
        <taxon>Hypotrichia</taxon>
        <taxon>Euplotida</taxon>
        <taxon>Euplotidae</taxon>
        <taxon>Moneuplotes</taxon>
    </lineage>
</organism>
<comment type="caution">
    <text evidence="3">The sequence shown here is derived from an EMBL/GenBank/DDBJ whole genome shotgun (WGS) entry which is preliminary data.</text>
</comment>
<keyword evidence="1" id="KW-0175">Coiled coil</keyword>
<evidence type="ECO:0000256" key="1">
    <source>
        <dbReference type="SAM" id="Coils"/>
    </source>
</evidence>
<feature type="compositionally biased region" description="Polar residues" evidence="2">
    <location>
        <begin position="332"/>
        <end position="341"/>
    </location>
</feature>
<accession>A0AAD1XHK5</accession>
<evidence type="ECO:0000313" key="4">
    <source>
        <dbReference type="Proteomes" id="UP001295684"/>
    </source>
</evidence>
<reference evidence="3" key="1">
    <citation type="submission" date="2023-07" db="EMBL/GenBank/DDBJ databases">
        <authorList>
            <consortium name="AG Swart"/>
            <person name="Singh M."/>
            <person name="Singh A."/>
            <person name="Seah K."/>
            <person name="Emmerich C."/>
        </authorList>
    </citation>
    <scope>NUCLEOTIDE SEQUENCE</scope>
    <source>
        <strain evidence="3">DP1</strain>
    </source>
</reference>
<feature type="compositionally biased region" description="Basic and acidic residues" evidence="2">
    <location>
        <begin position="30"/>
        <end position="48"/>
    </location>
</feature>
<feature type="compositionally biased region" description="Basic and acidic residues" evidence="2">
    <location>
        <begin position="299"/>
        <end position="314"/>
    </location>
</feature>
<keyword evidence="4" id="KW-1185">Reference proteome</keyword>
<name>A0AAD1XHK5_EUPCR</name>
<evidence type="ECO:0000256" key="2">
    <source>
        <dbReference type="SAM" id="MobiDB-lite"/>
    </source>
</evidence>
<dbReference type="EMBL" id="CAMPGE010014132">
    <property type="protein sequence ID" value="CAI2372824.1"/>
    <property type="molecule type" value="Genomic_DNA"/>
</dbReference>
<dbReference type="Proteomes" id="UP001295684">
    <property type="component" value="Unassembled WGS sequence"/>
</dbReference>
<protein>
    <submittedName>
        <fullName evidence="3">Uncharacterized protein</fullName>
    </submittedName>
</protein>
<sequence length="341" mass="40054">MQKKQELKQLSLKFAKSRISNNIKNISYKSRRDEMKLAKEASESETKRGTKRSLYKRMRIERYKNTQNVSTEISLSNESKKILGREKPFDNSVHKRTRGRRKIHREDIQILEDKIKQLDREILMTEKIRNEFQRFNSCSGQETEISEDHNSFQTPCQERKSMPVGNVKNTLGHIRGLITHMVDLVNQDPNTDSSLSKELSNLVKMKHKIKIEDTPKVVKSIKAIFRDTSVALEDSEDLNPIEKKLKKKRSQSKIEYCRKENLYPKRKKVWKEDLEYYHHLGNNNHKNFSFSFKRQKTVDRDSGDTHSEGEESHHKSVFSVSKRVSPRVNPFCSPNTLESMT</sequence>
<feature type="coiled-coil region" evidence="1">
    <location>
        <begin position="101"/>
        <end position="128"/>
    </location>
</feature>
<evidence type="ECO:0000313" key="3">
    <source>
        <dbReference type="EMBL" id="CAI2372824.1"/>
    </source>
</evidence>
<gene>
    <name evidence="3" type="ORF">ECRASSUSDP1_LOCUS14158</name>
</gene>
<feature type="region of interest" description="Disordered" evidence="2">
    <location>
        <begin position="299"/>
        <end position="341"/>
    </location>
</feature>
<feature type="region of interest" description="Disordered" evidence="2">
    <location>
        <begin position="29"/>
        <end position="52"/>
    </location>
</feature>
<proteinExistence type="predicted"/>